<dbReference type="Proteomes" id="UP000236893">
    <property type="component" value="Unassembled WGS sequence"/>
</dbReference>
<dbReference type="AlphaFoldDB" id="A0A2S5A4L2"/>
<dbReference type="RefSeq" id="WP_103788653.1">
    <property type="nucleotide sequence ID" value="NZ_PQVF01000005.1"/>
</dbReference>
<name>A0A2S5A4L2_9SPHI</name>
<sequence>MANGKNEPVFELIKSMSKSEKRNFKLFATRLQGNQDAKFIALFDAIDGIDDYDEEKILKKAPVKKVQLSNMKAHLYKQILISLRLMNVQHYPDLQLREQVDFAKILYNKGLYRQSLKILDKAKQMALQLMQNTIALEIVEFEKMIESQYITRSISNRADILTSEAVGLNSSIQTANEFSNLALQLYGLYLKVGYARNSKDVAYVQTFFEHNLPKYDANNLGFSEKMYLYQSYVWYYSIIQDFVSCYRYAQRWVDLFNEHPQMKQSMVSFYIKAYNYLLESLFYLRYYSKFWEVLTTLQKDVENNKEFFDDNADMLVQSCILAHKVNLHFMEGSFTKGLSVIPELKSFLSHHTDRIDEHHVLVFYYKIACLYFGSGDNKNAIIYLNKIISTRDSDVRSDIQCFARILNLIANYEAGNDANLEYQIKSVYRFLVKMDDLHKVQVEIINFLKNLGNIYATDIKREFKRLHDRLIQYENHPYEKRPFLYLDIISWLESKINNKPVQQIIQDKFLTLNR</sequence>
<comment type="caution">
    <text evidence="1">The sequence shown here is derived from an EMBL/GenBank/DDBJ whole genome shotgun (WGS) entry which is preliminary data.</text>
</comment>
<organism evidence="1 2">
    <name type="scientific">Solitalea longa</name>
    <dbReference type="NCBI Taxonomy" id="2079460"/>
    <lineage>
        <taxon>Bacteria</taxon>
        <taxon>Pseudomonadati</taxon>
        <taxon>Bacteroidota</taxon>
        <taxon>Sphingobacteriia</taxon>
        <taxon>Sphingobacteriales</taxon>
        <taxon>Sphingobacteriaceae</taxon>
        <taxon>Solitalea</taxon>
    </lineage>
</organism>
<gene>
    <name evidence="1" type="ORF">C3K47_08270</name>
</gene>
<evidence type="ECO:0000313" key="1">
    <source>
        <dbReference type="EMBL" id="POY37043.1"/>
    </source>
</evidence>
<accession>A0A2S5A4L2</accession>
<keyword evidence="2" id="KW-1185">Reference proteome</keyword>
<evidence type="ECO:0000313" key="2">
    <source>
        <dbReference type="Proteomes" id="UP000236893"/>
    </source>
</evidence>
<proteinExistence type="predicted"/>
<dbReference type="EMBL" id="PQVF01000005">
    <property type="protein sequence ID" value="POY37043.1"/>
    <property type="molecule type" value="Genomic_DNA"/>
</dbReference>
<protein>
    <recommendedName>
        <fullName evidence="3">Tetratricopeptide repeat protein</fullName>
    </recommendedName>
</protein>
<reference evidence="1 2" key="1">
    <citation type="submission" date="2018-01" db="EMBL/GenBank/DDBJ databases">
        <authorList>
            <person name="Gaut B.S."/>
            <person name="Morton B.R."/>
            <person name="Clegg M.T."/>
            <person name="Duvall M.R."/>
        </authorList>
    </citation>
    <scope>NUCLEOTIDE SEQUENCE [LARGE SCALE GENOMIC DNA]</scope>
    <source>
        <strain evidence="1 2">HR-AV</strain>
    </source>
</reference>
<evidence type="ECO:0008006" key="3">
    <source>
        <dbReference type="Google" id="ProtNLM"/>
    </source>
</evidence>
<dbReference type="OrthoDB" id="714416at2"/>